<dbReference type="PANTHER" id="PTHR23537:SF1">
    <property type="entry name" value="SUGAR TRANSPORTER"/>
    <property type="match status" value="1"/>
</dbReference>
<evidence type="ECO:0000256" key="2">
    <source>
        <dbReference type="ARBA" id="ARBA00022989"/>
    </source>
</evidence>
<dbReference type="PROSITE" id="PS50850">
    <property type="entry name" value="MFS"/>
    <property type="match status" value="1"/>
</dbReference>
<evidence type="ECO:0000256" key="4">
    <source>
        <dbReference type="SAM" id="Phobius"/>
    </source>
</evidence>
<feature type="transmembrane region" description="Helical" evidence="4">
    <location>
        <begin position="149"/>
        <end position="169"/>
    </location>
</feature>
<feature type="transmembrane region" description="Helical" evidence="4">
    <location>
        <begin position="21"/>
        <end position="44"/>
    </location>
</feature>
<evidence type="ECO:0000313" key="6">
    <source>
        <dbReference type="EMBL" id="SOE61222.1"/>
    </source>
</evidence>
<comment type="caution">
    <text evidence="6">The sequence shown here is derived from an EMBL/GenBank/DDBJ whole genome shotgun (WGS) entry which is preliminary data.</text>
</comment>
<dbReference type="Pfam" id="PF06779">
    <property type="entry name" value="MFS_4"/>
    <property type="match status" value="1"/>
</dbReference>
<feature type="domain" description="Major facilitator superfamily (MFS) profile" evidence="5">
    <location>
        <begin position="22"/>
        <end position="414"/>
    </location>
</feature>
<dbReference type="InterPro" id="IPR020846">
    <property type="entry name" value="MFS_dom"/>
</dbReference>
<dbReference type="GO" id="GO:0005886">
    <property type="term" value="C:plasma membrane"/>
    <property type="evidence" value="ECO:0007669"/>
    <property type="project" value="TreeGrafter"/>
</dbReference>
<organism evidence="6 7">
    <name type="scientific">Caballeronia arationis</name>
    <dbReference type="NCBI Taxonomy" id="1777142"/>
    <lineage>
        <taxon>Bacteria</taxon>
        <taxon>Pseudomonadati</taxon>
        <taxon>Pseudomonadota</taxon>
        <taxon>Betaproteobacteria</taxon>
        <taxon>Burkholderiales</taxon>
        <taxon>Burkholderiaceae</taxon>
        <taxon>Caballeronia</taxon>
    </lineage>
</organism>
<feature type="transmembrane region" description="Helical" evidence="4">
    <location>
        <begin position="266"/>
        <end position="286"/>
    </location>
</feature>
<evidence type="ECO:0000256" key="3">
    <source>
        <dbReference type="ARBA" id="ARBA00023136"/>
    </source>
</evidence>
<dbReference type="EMBL" id="OCSU01000001">
    <property type="protein sequence ID" value="SOE61222.1"/>
    <property type="molecule type" value="Genomic_DNA"/>
</dbReference>
<dbReference type="Gene3D" id="1.20.1250.20">
    <property type="entry name" value="MFS general substrate transporter like domains"/>
    <property type="match status" value="2"/>
</dbReference>
<gene>
    <name evidence="6" type="ORF">SAMN05446927_2068</name>
</gene>
<accession>A0A7Z7N2C8</accession>
<dbReference type="GO" id="GO:0022857">
    <property type="term" value="F:transmembrane transporter activity"/>
    <property type="evidence" value="ECO:0007669"/>
    <property type="project" value="InterPro"/>
</dbReference>
<dbReference type="SUPFAM" id="SSF103473">
    <property type="entry name" value="MFS general substrate transporter"/>
    <property type="match status" value="1"/>
</dbReference>
<dbReference type="AlphaFoldDB" id="A0A7Z7N2C8"/>
<feature type="transmembrane region" description="Helical" evidence="4">
    <location>
        <begin position="124"/>
        <end position="142"/>
    </location>
</feature>
<dbReference type="Proteomes" id="UP000219522">
    <property type="component" value="Unassembled WGS sequence"/>
</dbReference>
<protein>
    <submittedName>
        <fullName evidence="6">Predicted arabinose efflux permease, MFS family</fullName>
    </submittedName>
</protein>
<feature type="transmembrane region" description="Helical" evidence="4">
    <location>
        <begin position="390"/>
        <end position="408"/>
    </location>
</feature>
<dbReference type="PANTHER" id="PTHR23537">
    <property type="match status" value="1"/>
</dbReference>
<feature type="transmembrane region" description="Helical" evidence="4">
    <location>
        <begin position="181"/>
        <end position="199"/>
    </location>
</feature>
<feature type="transmembrane region" description="Helical" evidence="4">
    <location>
        <begin position="235"/>
        <end position="254"/>
    </location>
</feature>
<feature type="transmembrane region" description="Helical" evidence="4">
    <location>
        <begin position="317"/>
        <end position="337"/>
    </location>
</feature>
<dbReference type="InterPro" id="IPR010645">
    <property type="entry name" value="MFS_4"/>
</dbReference>
<keyword evidence="3 4" id="KW-0472">Membrane</keyword>
<keyword evidence="1 4" id="KW-0812">Transmembrane</keyword>
<reference evidence="6 7" key="1">
    <citation type="submission" date="2017-09" db="EMBL/GenBank/DDBJ databases">
        <authorList>
            <person name="Varghese N."/>
            <person name="Submissions S."/>
        </authorList>
    </citation>
    <scope>NUCLEOTIDE SEQUENCE [LARGE SCALE GENOMIC DNA]</scope>
    <source>
        <strain evidence="6 7">OK806</strain>
    </source>
</reference>
<feature type="transmembrane region" description="Helical" evidence="4">
    <location>
        <begin position="92"/>
        <end position="118"/>
    </location>
</feature>
<dbReference type="InterPro" id="IPR036259">
    <property type="entry name" value="MFS_trans_sf"/>
</dbReference>
<evidence type="ECO:0000259" key="5">
    <source>
        <dbReference type="PROSITE" id="PS50850"/>
    </source>
</evidence>
<feature type="transmembrane region" description="Helical" evidence="4">
    <location>
        <begin position="293"/>
        <end position="311"/>
    </location>
</feature>
<keyword evidence="2 4" id="KW-1133">Transmembrane helix</keyword>
<keyword evidence="7" id="KW-1185">Reference proteome</keyword>
<feature type="transmembrane region" description="Helical" evidence="4">
    <location>
        <begin position="358"/>
        <end position="378"/>
    </location>
</feature>
<sequence length="420" mass="43488">MSQDLSSSASNRAAAAPLDARALYAMFSGLCASLVAIGLARFAYTPLIPPLIEAHWFTSSQAVTLGAANFAGYLAGALLGRPIASALSNRHALRLLMLMATAAFFACAFPLSVAWFFVWRFASGLAGGAIMVLVATSILPHIAPARRGFASGMIFLGLGLGIAASGTIIPELLQFGLKDTWIGLGAVSLVLTVASWYGWPAATPPVAAAPAHEHGGAASSVGRDAMTLRVLYGQYAANALGLVPAMILLVDYVARGLGRGAEFGARYWVLYGVAAIFGPLITGNVADRIGFGAAYRIGLALQAIAVAMLALSGSPAVLVVATVILGIFTPGIVPLVLGRIHELVPHDHVEQRAAWSRATTAFALFQALGGYGYSFLFAHSGNAHSGNYALIFWCGAAALALAFVADVFTGRRAQRTIAAG</sequence>
<feature type="transmembrane region" description="Helical" evidence="4">
    <location>
        <begin position="56"/>
        <end position="80"/>
    </location>
</feature>
<dbReference type="RefSeq" id="WP_097189843.1">
    <property type="nucleotide sequence ID" value="NZ_OCSU01000001.1"/>
</dbReference>
<evidence type="ECO:0000313" key="7">
    <source>
        <dbReference type="Proteomes" id="UP000219522"/>
    </source>
</evidence>
<evidence type="ECO:0000256" key="1">
    <source>
        <dbReference type="ARBA" id="ARBA00022692"/>
    </source>
</evidence>
<proteinExistence type="predicted"/>
<name>A0A7Z7N2C8_9BURK</name>